<reference evidence="2" key="2">
    <citation type="submission" date="2025-08" db="UniProtKB">
        <authorList>
            <consortium name="Ensembl"/>
        </authorList>
    </citation>
    <scope>IDENTIFICATION</scope>
</reference>
<dbReference type="Ensembl" id="ENSPSNT00000006671.1">
    <property type="protein sequence ID" value="ENSPSNP00000005849.1"/>
    <property type="gene ID" value="ENSPSNG00000004365.1"/>
</dbReference>
<sequence>REVPIIRDFVLLPPAGEGSTNCPVMILGRLGSSVLLPPTSDGISKSMNKSIHILVTMAESPGDTTKKKIVSLDLRKGDSPRHLENGYEFHPENLSLRILKSRKEDEGWYFMSLEENISVQHFCLQLKLYGNDSGFPSPHWRDEIVPCLGI</sequence>
<dbReference type="InterPro" id="IPR013783">
    <property type="entry name" value="Ig-like_fold"/>
</dbReference>
<dbReference type="InterPro" id="IPR010407">
    <property type="entry name" value="Sig_lymph_act_molc_N"/>
</dbReference>
<reference evidence="2" key="3">
    <citation type="submission" date="2025-09" db="UniProtKB">
        <authorList>
            <consortium name="Ensembl"/>
        </authorList>
    </citation>
    <scope>IDENTIFICATION</scope>
</reference>
<dbReference type="GO" id="GO:0009986">
    <property type="term" value="C:cell surface"/>
    <property type="evidence" value="ECO:0007669"/>
    <property type="project" value="InterPro"/>
</dbReference>
<evidence type="ECO:0000259" key="1">
    <source>
        <dbReference type="Pfam" id="PF06214"/>
    </source>
</evidence>
<evidence type="ECO:0000313" key="2">
    <source>
        <dbReference type="Ensembl" id="ENSPSNP00000005849.1"/>
    </source>
</evidence>
<dbReference type="Pfam" id="PF06214">
    <property type="entry name" value="SLAM"/>
    <property type="match status" value="1"/>
</dbReference>
<name>A0A8C9BGC9_PHOSS</name>
<proteinExistence type="predicted"/>
<keyword evidence="3" id="KW-1185">Reference proteome</keyword>
<dbReference type="GO" id="GO:0016020">
    <property type="term" value="C:membrane"/>
    <property type="evidence" value="ECO:0007669"/>
    <property type="project" value="InterPro"/>
</dbReference>
<feature type="domain" description="Signaling lymphocytic activation molecule N-terminal" evidence="1">
    <location>
        <begin position="15"/>
        <end position="116"/>
    </location>
</feature>
<organism evidence="2 3">
    <name type="scientific">Phocoena sinus</name>
    <name type="common">Vaquita</name>
    <dbReference type="NCBI Taxonomy" id="42100"/>
    <lineage>
        <taxon>Eukaryota</taxon>
        <taxon>Metazoa</taxon>
        <taxon>Chordata</taxon>
        <taxon>Craniata</taxon>
        <taxon>Vertebrata</taxon>
        <taxon>Euteleostomi</taxon>
        <taxon>Mammalia</taxon>
        <taxon>Eutheria</taxon>
        <taxon>Laurasiatheria</taxon>
        <taxon>Artiodactyla</taxon>
        <taxon>Whippomorpha</taxon>
        <taxon>Cetacea</taxon>
        <taxon>Odontoceti</taxon>
        <taxon>Phocoenidae</taxon>
        <taxon>Phocoena</taxon>
    </lineage>
</organism>
<dbReference type="Gene3D" id="2.60.40.10">
    <property type="entry name" value="Immunoglobulins"/>
    <property type="match status" value="1"/>
</dbReference>
<dbReference type="GO" id="GO:0038023">
    <property type="term" value="F:signaling receptor activity"/>
    <property type="evidence" value="ECO:0007669"/>
    <property type="project" value="InterPro"/>
</dbReference>
<evidence type="ECO:0000313" key="3">
    <source>
        <dbReference type="Proteomes" id="UP000694554"/>
    </source>
</evidence>
<protein>
    <recommendedName>
        <fullName evidence="1">Signaling lymphocytic activation molecule N-terminal domain-containing protein</fullName>
    </recommendedName>
</protein>
<accession>A0A8C9BGC9</accession>
<reference evidence="2" key="1">
    <citation type="submission" date="2019-08" db="EMBL/GenBank/DDBJ databases">
        <title>Phocoena sinus (Vaquita) genome, mPhoSin1, primary haplotype.</title>
        <authorList>
            <person name="Morin P."/>
            <person name="Mountcastle J."/>
            <person name="Fungtammasan C."/>
            <person name="Rhie A."/>
            <person name="Rojas-Bracho L."/>
            <person name="Smith C.R."/>
            <person name="Taylor B.L."/>
            <person name="Gulland F.M.D."/>
            <person name="Musser W."/>
            <person name="Houck M."/>
            <person name="Haase B."/>
            <person name="Paez S."/>
            <person name="Howe K."/>
            <person name="Torrance J."/>
            <person name="Formenti G."/>
            <person name="Phillippy A."/>
            <person name="Ryder O."/>
            <person name="Jarvis E.D."/>
            <person name="Fedrigo O."/>
        </authorList>
    </citation>
    <scope>NUCLEOTIDE SEQUENCE [LARGE SCALE GENOMIC DNA]</scope>
</reference>
<dbReference type="Proteomes" id="UP000694554">
    <property type="component" value="Chromosome 1"/>
</dbReference>
<dbReference type="GeneTree" id="ENSGT00940000168278"/>
<dbReference type="GO" id="GO:0046649">
    <property type="term" value="P:lymphocyte activation"/>
    <property type="evidence" value="ECO:0007669"/>
    <property type="project" value="InterPro"/>
</dbReference>
<dbReference type="AlphaFoldDB" id="A0A8C9BGC9"/>